<sequence length="478" mass="55715">MSSREKGWEALIKNSDRKKLEALVLDFGRRQADFRNFAKLKLQGAGEEINSDQIPYYRQQIRGIYDRHKNKGYIDYQASFRVSEELNQYEKLAYDFLGSGHWNEVFCISAAIVMEGITAMGGIDDSSGNCGMGIEMALEDIGKVLEKTKSKNLRKKVGLWLYDQLQDSAYGNYGCFDDQMYALYQKVVAEFGEDEIEKQYLDYKIGQLKENPQSHNSKVLYQLLHKQYDVFQNEGRTAEADQLIVDHLQFEEFRQIRLGKLMEVGFFEEAEVLLKEGIALSQEKEDDEWVRKWQLALLDLFSQTGDKNKSIQLLKFMYLADPVSLVYYRKLKKLAGEESWPLLRNELMFSIMNDKRWEVECKGEHSFHYPLANVFAEEQMFRELFELVKSSMDMAIVMKYTPPLKTPFGEGLKIIYRKAIKQMARQMGRPAYETLAAYLDNLASIKGGIEEARALREALVKQYKTRRAMMEEFEKLPW</sequence>
<dbReference type="Proteomes" id="UP001310022">
    <property type="component" value="Unassembled WGS sequence"/>
</dbReference>
<keyword evidence="2" id="KW-1185">Reference proteome</keyword>
<comment type="caution">
    <text evidence="1">The sequence shown here is derived from an EMBL/GenBank/DDBJ whole genome shotgun (WGS) entry which is preliminary data.</text>
</comment>
<dbReference type="EMBL" id="BQKE01000001">
    <property type="protein sequence ID" value="GJM61984.1"/>
    <property type="molecule type" value="Genomic_DNA"/>
</dbReference>
<evidence type="ECO:0000313" key="1">
    <source>
        <dbReference type="EMBL" id="GJM61984.1"/>
    </source>
</evidence>
<gene>
    <name evidence="1" type="ORF">PEDI_25360</name>
</gene>
<reference evidence="1 2" key="1">
    <citation type="submission" date="2021-12" db="EMBL/GenBank/DDBJ databases">
        <title>Genome sequencing of bacteria with rrn-lacking chromosome and rrn-plasmid.</title>
        <authorList>
            <person name="Anda M."/>
            <person name="Iwasaki W."/>
        </authorList>
    </citation>
    <scope>NUCLEOTIDE SEQUENCE [LARGE SCALE GENOMIC DNA]</scope>
    <source>
        <strain evidence="1 2">NBRC 15940</strain>
    </source>
</reference>
<evidence type="ECO:0000313" key="2">
    <source>
        <dbReference type="Proteomes" id="UP001310022"/>
    </source>
</evidence>
<dbReference type="RefSeq" id="WP_338237400.1">
    <property type="nucleotide sequence ID" value="NZ_BQKE01000001.1"/>
</dbReference>
<organism evidence="1 2">
    <name type="scientific">Persicobacter diffluens</name>
    <dbReference type="NCBI Taxonomy" id="981"/>
    <lineage>
        <taxon>Bacteria</taxon>
        <taxon>Pseudomonadati</taxon>
        <taxon>Bacteroidota</taxon>
        <taxon>Cytophagia</taxon>
        <taxon>Cytophagales</taxon>
        <taxon>Persicobacteraceae</taxon>
        <taxon>Persicobacter</taxon>
    </lineage>
</organism>
<proteinExistence type="predicted"/>
<dbReference type="AlphaFoldDB" id="A0AAN4VZB1"/>
<accession>A0AAN4VZB1</accession>
<protein>
    <submittedName>
        <fullName evidence="1">Uncharacterized protein</fullName>
    </submittedName>
</protein>
<name>A0AAN4VZB1_9BACT</name>